<dbReference type="OrthoDB" id="193716at2759"/>
<comment type="similarity">
    <text evidence="5">Belongs to the DEAD box helicase family.</text>
</comment>
<evidence type="ECO:0000256" key="3">
    <source>
        <dbReference type="ARBA" id="ARBA00022840"/>
    </source>
</evidence>
<comment type="domain">
    <text evidence="5">The Q motif is unique to and characteristic of the DEAD box family of RNA helicases and controls ATP binding and hydrolysis.</text>
</comment>
<dbReference type="PROSITE" id="PS51194">
    <property type="entry name" value="HELICASE_CTER"/>
    <property type="match status" value="1"/>
</dbReference>
<dbReference type="SMART" id="SM00487">
    <property type="entry name" value="DEXDc"/>
    <property type="match status" value="1"/>
</dbReference>
<dbReference type="InterPro" id="IPR014001">
    <property type="entry name" value="Helicase_ATP-bd"/>
</dbReference>
<evidence type="ECO:0000256" key="2">
    <source>
        <dbReference type="ARBA" id="ARBA00022801"/>
    </source>
</evidence>
<dbReference type="PROSITE" id="PS51192">
    <property type="entry name" value="HELICASE_ATP_BIND_1"/>
    <property type="match status" value="1"/>
</dbReference>
<evidence type="ECO:0000313" key="9">
    <source>
        <dbReference type="EMBL" id="SJL18434.1"/>
    </source>
</evidence>
<dbReference type="InterPro" id="IPR001650">
    <property type="entry name" value="Helicase_C-like"/>
</dbReference>
<dbReference type="STRING" id="47428.A0A284SBQ6"/>
<dbReference type="EC" id="3.6.4.13" evidence="5"/>
<feature type="region of interest" description="Disordered" evidence="6">
    <location>
        <begin position="700"/>
        <end position="816"/>
    </location>
</feature>
<reference evidence="10" key="1">
    <citation type="journal article" date="2017" name="Nat. Ecol. Evol.">
        <title>Genome expansion and lineage-specific genetic innovations in the forest pathogenic fungi Armillaria.</title>
        <authorList>
            <person name="Sipos G."/>
            <person name="Prasanna A.N."/>
            <person name="Walter M.C."/>
            <person name="O'Connor E."/>
            <person name="Balint B."/>
            <person name="Krizsan K."/>
            <person name="Kiss B."/>
            <person name="Hess J."/>
            <person name="Varga T."/>
            <person name="Slot J."/>
            <person name="Riley R."/>
            <person name="Boka B."/>
            <person name="Rigling D."/>
            <person name="Barry K."/>
            <person name="Lee J."/>
            <person name="Mihaltcheva S."/>
            <person name="LaButti K."/>
            <person name="Lipzen A."/>
            <person name="Waldron R."/>
            <person name="Moloney N.M."/>
            <person name="Sperisen C."/>
            <person name="Kredics L."/>
            <person name="Vagvoelgyi C."/>
            <person name="Patrignani A."/>
            <person name="Fitzpatrick D."/>
            <person name="Nagy I."/>
            <person name="Doyle S."/>
            <person name="Anderson J.B."/>
            <person name="Grigoriev I.V."/>
            <person name="Gueldener U."/>
            <person name="Muensterkoetter M."/>
            <person name="Nagy L.G."/>
        </authorList>
    </citation>
    <scope>NUCLEOTIDE SEQUENCE [LARGE SCALE GENOMIC DNA]</scope>
    <source>
        <strain evidence="10">C18/9</strain>
    </source>
</reference>
<evidence type="ECO:0000256" key="5">
    <source>
        <dbReference type="RuleBase" id="RU365068"/>
    </source>
</evidence>
<keyword evidence="1 5" id="KW-0547">Nucleotide-binding</keyword>
<dbReference type="SUPFAM" id="SSF52540">
    <property type="entry name" value="P-loop containing nucleoside triphosphate hydrolases"/>
    <property type="match status" value="1"/>
</dbReference>
<proteinExistence type="inferred from homology"/>
<sequence length="816" mass="88928">MALPAGLRAFQASKISRTNCMSRRSLLTVSQRNGILRLLQKNGSVRSASTAVAYEDEELDAGAVVTPKSAPVPGTVGKPFTSLKDVLLPETLKAITVKPFKLTNMTAVQEEVLSLLPDLAKPYDPESTSTRDLLVRARTGTGKTLAFLVPIIEARVRAVENAGQKRVLDDGLLSKPHLAGQAAKNWARANVGAVIISPTRELATQIANEALRLSYHHEGFEVRLLVGGMSKRVQLRDWAKGRPDIVVATPGRIRDIVNSEPDIARALKTTRTLVLDEVDTLLDIGFRDDISAIIRDLPPTPERQTLFLSATLTPAIRQVVREALAKDYKYINCVDDSTPTHLSVPQYATTVPNPSHQLPHIMKLIIHDQLKHPGKSKVVVFLPTTKLTMLFSSMLKTMAKAVLPAGKDTWVGEIHSKFSQEMRTKMSNTFRKTTDQPTILVTSDVSARGVDYPGVTRVIQVGIPHSMEQYIHRVGRTGRAGMEGRGDLVLLPWELGFLTWHLTEIPLKSLSITELDSQLAELAEAYDANPIAHFSGNKQAATTYRHPMAPVLDEIERAVNHLRYDRLDPQAVKEAFMSMLGYYFPKYSELRVAKSIVFEGLKEWTTAGCGLEEAPMVSQAFLAEMGVHDNRTKYFGRGKLATMVRARETPWSGRGHQRTRDIAWDQADESDDLTPDERNLDLSEFKGTSYGDKYLKASLRQKKAAERDGTGEGIFSGGRRPQGEPGDRASYQRSSGGRGDRGGSFERGSRGGDRGSYSGGGGSYGGGGQSRDRGSYSGGSGSYGGGSRGGDRGSYSGGGGSGGSYGRSGARKSSWA</sequence>
<dbReference type="EMBL" id="FUEG01000059">
    <property type="protein sequence ID" value="SJL18434.1"/>
    <property type="molecule type" value="Genomic_DNA"/>
</dbReference>
<dbReference type="CDD" id="cd18787">
    <property type="entry name" value="SF2_C_DEAD"/>
    <property type="match status" value="1"/>
</dbReference>
<keyword evidence="5" id="KW-0347">Helicase</keyword>
<feature type="domain" description="Helicase C-terminal" evidence="8">
    <location>
        <begin position="357"/>
        <end position="523"/>
    </location>
</feature>
<comment type="catalytic activity">
    <reaction evidence="5">
        <text>ATP + H2O = ADP + phosphate + H(+)</text>
        <dbReference type="Rhea" id="RHEA:13065"/>
        <dbReference type="ChEBI" id="CHEBI:15377"/>
        <dbReference type="ChEBI" id="CHEBI:15378"/>
        <dbReference type="ChEBI" id="CHEBI:30616"/>
        <dbReference type="ChEBI" id="CHEBI:43474"/>
        <dbReference type="ChEBI" id="CHEBI:456216"/>
        <dbReference type="EC" id="3.6.4.13"/>
    </reaction>
</comment>
<feature type="compositionally biased region" description="Gly residues" evidence="6">
    <location>
        <begin position="757"/>
        <end position="769"/>
    </location>
</feature>
<dbReference type="Pfam" id="PF00271">
    <property type="entry name" value="Helicase_C"/>
    <property type="match status" value="1"/>
</dbReference>
<evidence type="ECO:0000256" key="1">
    <source>
        <dbReference type="ARBA" id="ARBA00022741"/>
    </source>
</evidence>
<feature type="region of interest" description="Disordered" evidence="6">
    <location>
        <begin position="648"/>
        <end position="679"/>
    </location>
</feature>
<accession>A0A284SBQ6</accession>
<dbReference type="GO" id="GO:0016787">
    <property type="term" value="F:hydrolase activity"/>
    <property type="evidence" value="ECO:0007669"/>
    <property type="project" value="UniProtKB-KW"/>
</dbReference>
<dbReference type="SMART" id="SM00490">
    <property type="entry name" value="HELICc"/>
    <property type="match status" value="1"/>
</dbReference>
<comment type="function">
    <text evidence="5">RNA helicase.</text>
</comment>
<keyword evidence="10" id="KW-1185">Reference proteome</keyword>
<dbReference type="OMA" id="REAMTAC"/>
<dbReference type="GO" id="GO:0005524">
    <property type="term" value="F:ATP binding"/>
    <property type="evidence" value="ECO:0007669"/>
    <property type="project" value="UniProtKB-UniRule"/>
</dbReference>
<evidence type="ECO:0000259" key="7">
    <source>
        <dbReference type="PROSITE" id="PS51192"/>
    </source>
</evidence>
<evidence type="ECO:0000256" key="4">
    <source>
        <dbReference type="ARBA" id="ARBA00022884"/>
    </source>
</evidence>
<feature type="compositionally biased region" description="Gly residues" evidence="6">
    <location>
        <begin position="795"/>
        <end position="806"/>
    </location>
</feature>
<feature type="compositionally biased region" description="Basic and acidic residues" evidence="6">
    <location>
        <begin position="738"/>
        <end position="753"/>
    </location>
</feature>
<feature type="compositionally biased region" description="Gly residues" evidence="6">
    <location>
        <begin position="776"/>
        <end position="788"/>
    </location>
</feature>
<dbReference type="GO" id="GO:0003723">
    <property type="term" value="F:RNA binding"/>
    <property type="evidence" value="ECO:0007669"/>
    <property type="project" value="UniProtKB-UniRule"/>
</dbReference>
<organism evidence="9 10">
    <name type="scientific">Armillaria ostoyae</name>
    <name type="common">Armillaria root rot fungus</name>
    <dbReference type="NCBI Taxonomy" id="47428"/>
    <lineage>
        <taxon>Eukaryota</taxon>
        <taxon>Fungi</taxon>
        <taxon>Dikarya</taxon>
        <taxon>Basidiomycota</taxon>
        <taxon>Agaricomycotina</taxon>
        <taxon>Agaricomycetes</taxon>
        <taxon>Agaricomycetidae</taxon>
        <taxon>Agaricales</taxon>
        <taxon>Marasmiineae</taxon>
        <taxon>Physalacriaceae</taxon>
        <taxon>Armillaria</taxon>
    </lineage>
</organism>
<dbReference type="AlphaFoldDB" id="A0A284SBQ6"/>
<keyword evidence="3 5" id="KW-0067">ATP-binding</keyword>
<dbReference type="Pfam" id="PF00270">
    <property type="entry name" value="DEAD"/>
    <property type="match status" value="1"/>
</dbReference>
<evidence type="ECO:0000313" key="10">
    <source>
        <dbReference type="Proteomes" id="UP000219338"/>
    </source>
</evidence>
<dbReference type="InterPro" id="IPR027417">
    <property type="entry name" value="P-loop_NTPase"/>
</dbReference>
<dbReference type="InterPro" id="IPR011545">
    <property type="entry name" value="DEAD/DEAH_box_helicase_dom"/>
</dbReference>
<gene>
    <name evidence="9" type="ORF">ARMOST_22023</name>
</gene>
<evidence type="ECO:0000259" key="8">
    <source>
        <dbReference type="PROSITE" id="PS51194"/>
    </source>
</evidence>
<evidence type="ECO:0000256" key="6">
    <source>
        <dbReference type="SAM" id="MobiDB-lite"/>
    </source>
</evidence>
<protein>
    <recommendedName>
        <fullName evidence="5">ATP-dependent RNA helicase</fullName>
        <ecNumber evidence="5">3.6.4.13</ecNumber>
    </recommendedName>
</protein>
<dbReference type="Proteomes" id="UP000219338">
    <property type="component" value="Unassembled WGS sequence"/>
</dbReference>
<keyword evidence="2 5" id="KW-0378">Hydrolase</keyword>
<feature type="domain" description="Helicase ATP-binding" evidence="7">
    <location>
        <begin position="124"/>
        <end position="330"/>
    </location>
</feature>
<name>A0A284SBQ6_ARMOS</name>
<keyword evidence="4 5" id="KW-0694">RNA-binding</keyword>
<dbReference type="PANTHER" id="PTHR24031">
    <property type="entry name" value="RNA HELICASE"/>
    <property type="match status" value="1"/>
</dbReference>
<dbReference type="GO" id="GO:0003724">
    <property type="term" value="F:RNA helicase activity"/>
    <property type="evidence" value="ECO:0007669"/>
    <property type="project" value="UniProtKB-EC"/>
</dbReference>
<dbReference type="Gene3D" id="3.40.50.300">
    <property type="entry name" value="P-loop containing nucleotide triphosphate hydrolases"/>
    <property type="match status" value="2"/>
</dbReference>